<dbReference type="Pfam" id="PF12511">
    <property type="entry name" value="DUF3716"/>
    <property type="match status" value="1"/>
</dbReference>
<dbReference type="InterPro" id="IPR022190">
    <property type="entry name" value="DUF3716"/>
</dbReference>
<keyword evidence="3" id="KW-1185">Reference proteome</keyword>
<proteinExistence type="predicted"/>
<protein>
    <submittedName>
        <fullName evidence="2">Uncharacterized protein</fullName>
    </submittedName>
</protein>
<feature type="region of interest" description="Disordered" evidence="1">
    <location>
        <begin position="22"/>
        <end position="51"/>
    </location>
</feature>
<comment type="caution">
    <text evidence="2">The sequence shown here is derived from an EMBL/GenBank/DDBJ whole genome shotgun (WGS) entry which is preliminary data.</text>
</comment>
<reference evidence="2 3" key="1">
    <citation type="submission" date="2024-01" db="EMBL/GenBank/DDBJ databases">
        <authorList>
            <person name="Allen C."/>
            <person name="Tagirdzhanova G."/>
        </authorList>
    </citation>
    <scope>NUCLEOTIDE SEQUENCE [LARGE SCALE GENOMIC DNA]</scope>
    <source>
        <strain evidence="2 3">CBS 573.63</strain>
    </source>
</reference>
<evidence type="ECO:0000256" key="1">
    <source>
        <dbReference type="SAM" id="MobiDB-lite"/>
    </source>
</evidence>
<feature type="compositionally biased region" description="Polar residues" evidence="1">
    <location>
        <begin position="602"/>
        <end position="614"/>
    </location>
</feature>
<gene>
    <name evidence="2" type="ORF">SEPCBS57363_002089</name>
</gene>
<feature type="region of interest" description="Disordered" evidence="1">
    <location>
        <begin position="559"/>
        <end position="669"/>
    </location>
</feature>
<accession>A0ABP0DFL0</accession>
<evidence type="ECO:0000313" key="2">
    <source>
        <dbReference type="EMBL" id="CAK7266441.1"/>
    </source>
</evidence>
<organism evidence="2 3">
    <name type="scientific">Sporothrix epigloea</name>
    <dbReference type="NCBI Taxonomy" id="1892477"/>
    <lineage>
        <taxon>Eukaryota</taxon>
        <taxon>Fungi</taxon>
        <taxon>Dikarya</taxon>
        <taxon>Ascomycota</taxon>
        <taxon>Pezizomycotina</taxon>
        <taxon>Sordariomycetes</taxon>
        <taxon>Sordariomycetidae</taxon>
        <taxon>Ophiostomatales</taxon>
        <taxon>Ophiostomataceae</taxon>
        <taxon>Sporothrix</taxon>
    </lineage>
</organism>
<evidence type="ECO:0000313" key="3">
    <source>
        <dbReference type="Proteomes" id="UP001642501"/>
    </source>
</evidence>
<dbReference type="Proteomes" id="UP001642501">
    <property type="component" value="Unassembled WGS sequence"/>
</dbReference>
<feature type="compositionally biased region" description="Low complexity" evidence="1">
    <location>
        <begin position="637"/>
        <end position="657"/>
    </location>
</feature>
<sequence>MPDGVVPNETAECAITCTSPNPVANGRTGLGGGLNFSSGTRTPSLPIDDDHEHDWDVAEKNWLQQIAIARAKEDGDIVLEYSAEESILHAEVDEAICEHNRLTEMQLQARVLVDEKKADIEWLVDQYRRRKKAVEDRRAADDLHVRAWINKGPTNGQSPGEPVSVVNSDGAVIGVVARIVPENHWIQALLDRAVVRNVEIRQGRKFAISHLDAIYESRDQKRSKWLSFMIQATGKLQSRACQTCAKGQGLFPLCIIVGGSDFPRCGNCEWNKHGCHGASDRIPNRVKVATLDSEQQKEHPHLNIIEYHGNDDQLNRSIDTPLQYSAHADIENEFSHHDYQSLISLSKHDRANQSHATSTPQQAGLSMMRQLSLPLDGGEDGEITLAMIASKDDGVIFLEPDLMCGVPLRKISPDHAYWEPSWKPIEGAVQNKLEEWMDKLAKLKALPEASLVEKERTAVFQAGRQVNRGKATMRYLATCDFHPYQLVAKKWITPSLTHYDTLFRMVATLDELAKFRLDVTPLQWLRQRLYELYCEKMDNFKLDRAIAKLYHDPKLAHLRSKNGFGNIGRPSAASRPRGNEANGIDSERETATEKRKGAPDSEASTPNKRSTAVNKQPDKDDGSRPARKTVSRSVHVAAAGATTATTNRRNAKRTPPTSHDAKAQSSATSFAAVSPTSSASSSFCQATSQVADNAAVSAADSDLEYTGYTTSDSLTQDTVVKKDWRVYQVKTRSLATNPQTTQYWHWVDKKQANRSSSGDRHNCDSMFEHQVLKETEPVTGWGVFADPVDFHLRLHELTEVAFSPESDIIVIGTREVEGIACRGDIFARFKRERTKRRFIAFLRKKGVTLRRTERQVIEDEWYGITAEVMAGNESE</sequence>
<name>A0ABP0DFL0_9PEZI</name>
<dbReference type="EMBL" id="CAWUOM010000025">
    <property type="protein sequence ID" value="CAK7266441.1"/>
    <property type="molecule type" value="Genomic_DNA"/>
</dbReference>
<feature type="compositionally biased region" description="Basic and acidic residues" evidence="1">
    <location>
        <begin position="585"/>
        <end position="599"/>
    </location>
</feature>